<dbReference type="Gene3D" id="1.20.140.10">
    <property type="entry name" value="Butyryl-CoA Dehydrogenase, subunit A, domain 3"/>
    <property type="match status" value="1"/>
</dbReference>
<evidence type="ECO:0000256" key="2">
    <source>
        <dbReference type="ARBA" id="ARBA00005102"/>
    </source>
</evidence>
<dbReference type="InterPro" id="IPR036250">
    <property type="entry name" value="AcylCo_DH-like_C"/>
</dbReference>
<dbReference type="InterPro" id="IPR037069">
    <property type="entry name" value="AcylCoA_DH/ox_N_sf"/>
</dbReference>
<evidence type="ECO:0000256" key="3">
    <source>
        <dbReference type="ARBA" id="ARBA00009347"/>
    </source>
</evidence>
<dbReference type="FunFam" id="1.20.140.10:FF:000001">
    <property type="entry name" value="Acyl-CoA dehydrogenase"/>
    <property type="match status" value="1"/>
</dbReference>
<dbReference type="FunFam" id="2.40.110.10:FF:000002">
    <property type="entry name" value="Acyl-CoA dehydrogenase fadE12"/>
    <property type="match status" value="1"/>
</dbReference>
<feature type="domain" description="Acyl-CoA oxidase/dehydrogenase middle" evidence="12">
    <location>
        <begin position="122"/>
        <end position="210"/>
    </location>
</feature>
<evidence type="ECO:0000259" key="11">
    <source>
        <dbReference type="Pfam" id="PF00441"/>
    </source>
</evidence>
<feature type="domain" description="Acyl-CoA dehydrogenase/oxidase N-terminal" evidence="13">
    <location>
        <begin position="8"/>
        <end position="118"/>
    </location>
</feature>
<dbReference type="GO" id="GO:0003995">
    <property type="term" value="F:acyl-CoA dehydrogenase activity"/>
    <property type="evidence" value="ECO:0007669"/>
    <property type="project" value="InterPro"/>
</dbReference>
<dbReference type="InterPro" id="IPR009100">
    <property type="entry name" value="AcylCoA_DH/oxidase_NM_dom_sf"/>
</dbReference>
<evidence type="ECO:0000256" key="1">
    <source>
        <dbReference type="ARBA" id="ARBA00001974"/>
    </source>
</evidence>
<evidence type="ECO:0000259" key="12">
    <source>
        <dbReference type="Pfam" id="PF02770"/>
    </source>
</evidence>
<name>A0A4R7W109_9PSEU</name>
<comment type="caution">
    <text evidence="14">The sequence shown here is derived from an EMBL/GenBank/DDBJ whole genome shotgun (WGS) entry which is preliminary data.</text>
</comment>
<dbReference type="Proteomes" id="UP000294927">
    <property type="component" value="Unassembled WGS sequence"/>
</dbReference>
<dbReference type="SUPFAM" id="SSF47203">
    <property type="entry name" value="Acyl-CoA dehydrogenase C-terminal domain-like"/>
    <property type="match status" value="1"/>
</dbReference>
<dbReference type="GO" id="GO:0005737">
    <property type="term" value="C:cytoplasm"/>
    <property type="evidence" value="ECO:0007669"/>
    <property type="project" value="TreeGrafter"/>
</dbReference>
<proteinExistence type="inferred from homology"/>
<dbReference type="EMBL" id="SOCP01000002">
    <property type="protein sequence ID" value="TDV56220.1"/>
    <property type="molecule type" value="Genomic_DNA"/>
</dbReference>
<protein>
    <recommendedName>
        <fullName evidence="8">Acyl-[acyl-carrier-protein] dehydrogenase MbtN</fullName>
    </recommendedName>
    <alternativeName>
        <fullName evidence="9">Mycobactin synthase protein N</fullName>
    </alternativeName>
</protein>
<evidence type="ECO:0000313" key="14">
    <source>
        <dbReference type="EMBL" id="TDV56220.1"/>
    </source>
</evidence>
<dbReference type="PANTHER" id="PTHR48083:SF20">
    <property type="entry name" value="LONG-CHAIN SPECIFIC ACYL-COA DEHYDROGENASE, MITOCHONDRIAL"/>
    <property type="match status" value="1"/>
</dbReference>
<dbReference type="InterPro" id="IPR013786">
    <property type="entry name" value="AcylCoA_DH/ox_N"/>
</dbReference>
<dbReference type="RefSeq" id="WP_133901486.1">
    <property type="nucleotide sequence ID" value="NZ_SOCP01000002.1"/>
</dbReference>
<keyword evidence="6 10" id="KW-0560">Oxidoreductase</keyword>
<dbReference type="Gene3D" id="1.10.540.10">
    <property type="entry name" value="Acyl-CoA dehydrogenase/oxidase, N-terminal domain"/>
    <property type="match status" value="1"/>
</dbReference>
<dbReference type="GO" id="GO:0050660">
    <property type="term" value="F:flavin adenine dinucleotide binding"/>
    <property type="evidence" value="ECO:0007669"/>
    <property type="project" value="InterPro"/>
</dbReference>
<evidence type="ECO:0000313" key="15">
    <source>
        <dbReference type="Proteomes" id="UP000294927"/>
    </source>
</evidence>
<evidence type="ECO:0000259" key="13">
    <source>
        <dbReference type="Pfam" id="PF02771"/>
    </source>
</evidence>
<organism evidence="14 15">
    <name type="scientific">Actinophytocola oryzae</name>
    <dbReference type="NCBI Taxonomy" id="502181"/>
    <lineage>
        <taxon>Bacteria</taxon>
        <taxon>Bacillati</taxon>
        <taxon>Actinomycetota</taxon>
        <taxon>Actinomycetes</taxon>
        <taxon>Pseudonocardiales</taxon>
        <taxon>Pseudonocardiaceae</taxon>
    </lineage>
</organism>
<comment type="cofactor">
    <cofactor evidence="1 10">
        <name>FAD</name>
        <dbReference type="ChEBI" id="CHEBI:57692"/>
    </cofactor>
</comment>
<evidence type="ECO:0000256" key="8">
    <source>
        <dbReference type="ARBA" id="ARBA00040394"/>
    </source>
</evidence>
<evidence type="ECO:0000256" key="10">
    <source>
        <dbReference type="RuleBase" id="RU362125"/>
    </source>
</evidence>
<dbReference type="Pfam" id="PF00441">
    <property type="entry name" value="Acyl-CoA_dh_1"/>
    <property type="match status" value="1"/>
</dbReference>
<dbReference type="SUPFAM" id="SSF56645">
    <property type="entry name" value="Acyl-CoA dehydrogenase NM domain-like"/>
    <property type="match status" value="1"/>
</dbReference>
<dbReference type="PANTHER" id="PTHR48083">
    <property type="entry name" value="MEDIUM-CHAIN SPECIFIC ACYL-COA DEHYDROGENASE, MITOCHONDRIAL-RELATED"/>
    <property type="match status" value="1"/>
</dbReference>
<evidence type="ECO:0000256" key="9">
    <source>
        <dbReference type="ARBA" id="ARBA00042660"/>
    </source>
</evidence>
<dbReference type="Pfam" id="PF02770">
    <property type="entry name" value="Acyl-CoA_dh_M"/>
    <property type="match status" value="1"/>
</dbReference>
<dbReference type="InterPro" id="IPR009075">
    <property type="entry name" value="AcylCo_DH/oxidase_C"/>
</dbReference>
<sequence length="376" mass="40969">MKRHLFDADHELFRTGFRAFLDGAAAGRHEEWERTGLVDREFWKAAGAAGFIGFEAEQEHGGLGIDDFRYNTVIAEEMAATETPGDGFVMNDIIGPYLVEFADAEQRRRWVPGYVAGETIVAIAMSEPEAGSDLAAIRTTAVPDGDELVLTGTKTFITNGARADLVLVLARSGDRTSVVAVEAGTPGFERGRTLHKVGRRSQDTAELFFEGARVPMANVIGTPGDGMTIVKRNLARERLAIAVTAVAAGRHAFDLALAHTRERKTFGKPVARHQAVMHALAELRVALDVATSHVDSCVLALNAGELTAEDAAGAKFWATELQWRVTDECLQLFGGYGYMDEYPISRLWRDARVQRIYGGTSEIMKEIVGRSLVSDA</sequence>
<dbReference type="Pfam" id="PF02771">
    <property type="entry name" value="Acyl-CoA_dh_N"/>
    <property type="match status" value="1"/>
</dbReference>
<dbReference type="InterPro" id="IPR050741">
    <property type="entry name" value="Acyl-CoA_dehydrogenase"/>
</dbReference>
<accession>A0A4R7W109</accession>
<gene>
    <name evidence="14" type="ORF">CLV71_102286</name>
</gene>
<keyword evidence="5 10" id="KW-0274">FAD</keyword>
<dbReference type="InterPro" id="IPR006091">
    <property type="entry name" value="Acyl-CoA_Oxase/DH_mid-dom"/>
</dbReference>
<keyword evidence="15" id="KW-1185">Reference proteome</keyword>
<evidence type="ECO:0000256" key="7">
    <source>
        <dbReference type="ARBA" id="ARBA00037085"/>
    </source>
</evidence>
<keyword evidence="4 10" id="KW-0285">Flavoprotein</keyword>
<feature type="domain" description="Acyl-CoA dehydrogenase/oxidase C-terminal" evidence="11">
    <location>
        <begin position="224"/>
        <end position="372"/>
    </location>
</feature>
<evidence type="ECO:0000256" key="5">
    <source>
        <dbReference type="ARBA" id="ARBA00022827"/>
    </source>
</evidence>
<evidence type="ECO:0000256" key="4">
    <source>
        <dbReference type="ARBA" id="ARBA00022630"/>
    </source>
</evidence>
<dbReference type="AlphaFoldDB" id="A0A4R7W109"/>
<dbReference type="InterPro" id="IPR046373">
    <property type="entry name" value="Acyl-CoA_Oxase/DH_mid-dom_sf"/>
</dbReference>
<comment type="pathway">
    <text evidence="2">Siderophore biosynthesis; mycobactin biosynthesis.</text>
</comment>
<dbReference type="InterPro" id="IPR006089">
    <property type="entry name" value="Acyl-CoA_DH_CS"/>
</dbReference>
<reference evidence="14 15" key="1">
    <citation type="submission" date="2019-03" db="EMBL/GenBank/DDBJ databases">
        <title>Genomic Encyclopedia of Archaeal and Bacterial Type Strains, Phase II (KMG-II): from individual species to whole genera.</title>
        <authorList>
            <person name="Goeker M."/>
        </authorList>
    </citation>
    <scope>NUCLEOTIDE SEQUENCE [LARGE SCALE GENOMIC DNA]</scope>
    <source>
        <strain evidence="14 15">DSM 45499</strain>
    </source>
</reference>
<comment type="function">
    <text evidence="7">Catalyzes the dehydrogenation at the alpha-beta position of ACP-bound acyl chains. This results in the introduction of a double bond in the lipidic chain, which is further transferred to the epsilon-amino group of lysine residue in the mycobactin core by MbtK.</text>
</comment>
<dbReference type="OrthoDB" id="8876745at2"/>
<evidence type="ECO:0000256" key="6">
    <source>
        <dbReference type="ARBA" id="ARBA00023002"/>
    </source>
</evidence>
<dbReference type="Gene3D" id="2.40.110.10">
    <property type="entry name" value="Butyryl-CoA Dehydrogenase, subunit A, domain 2"/>
    <property type="match status" value="1"/>
</dbReference>
<dbReference type="PROSITE" id="PS00072">
    <property type="entry name" value="ACYL_COA_DH_1"/>
    <property type="match status" value="1"/>
</dbReference>
<dbReference type="PROSITE" id="PS00073">
    <property type="entry name" value="ACYL_COA_DH_2"/>
    <property type="match status" value="1"/>
</dbReference>
<dbReference type="GO" id="GO:0033539">
    <property type="term" value="P:fatty acid beta-oxidation using acyl-CoA dehydrogenase"/>
    <property type="evidence" value="ECO:0007669"/>
    <property type="project" value="TreeGrafter"/>
</dbReference>
<comment type="similarity">
    <text evidence="3 10">Belongs to the acyl-CoA dehydrogenase family.</text>
</comment>